<dbReference type="AlphaFoldDB" id="A0A417Y2Y7"/>
<organism evidence="1 2">
    <name type="scientific">Nocardioides immobilis</name>
    <dbReference type="NCBI Taxonomy" id="2049295"/>
    <lineage>
        <taxon>Bacteria</taxon>
        <taxon>Bacillati</taxon>
        <taxon>Actinomycetota</taxon>
        <taxon>Actinomycetes</taxon>
        <taxon>Propionibacteriales</taxon>
        <taxon>Nocardioidaceae</taxon>
        <taxon>Nocardioides</taxon>
    </lineage>
</organism>
<dbReference type="Proteomes" id="UP000283644">
    <property type="component" value="Unassembled WGS sequence"/>
</dbReference>
<keyword evidence="2" id="KW-1185">Reference proteome</keyword>
<sequence length="117" mass="12963">MPTMSPLETLQLWFATFAEDPGAARDLWAEGATLHAVDGGFTGDFDDLLAWYARRRDNEGAGFAWYVLDHLGGERYAAAVIRMVSDARPGGWQQNAVYEISEGKIGQVWLHESESAE</sequence>
<evidence type="ECO:0000313" key="2">
    <source>
        <dbReference type="Proteomes" id="UP000283644"/>
    </source>
</evidence>
<proteinExistence type="predicted"/>
<gene>
    <name evidence="1" type="ORF">D0Z08_10135</name>
</gene>
<dbReference type="EMBL" id="QXGH01000014">
    <property type="protein sequence ID" value="RHW27029.1"/>
    <property type="molecule type" value="Genomic_DNA"/>
</dbReference>
<protein>
    <recommendedName>
        <fullName evidence="3">Nuclear transport factor 2 family protein</fullName>
    </recommendedName>
</protein>
<name>A0A417Y2Y7_9ACTN</name>
<dbReference type="SUPFAM" id="SSF54427">
    <property type="entry name" value="NTF2-like"/>
    <property type="match status" value="1"/>
</dbReference>
<reference evidence="1 2" key="1">
    <citation type="submission" date="2018-09" db="EMBL/GenBank/DDBJ databases">
        <title>Genome sequencing of Nocardioides immobilis CCTCC AB 2017083 for comparison to Nocardioides silvaticus.</title>
        <authorList>
            <person name="Li C."/>
            <person name="Wang G."/>
        </authorList>
    </citation>
    <scope>NUCLEOTIDE SEQUENCE [LARGE SCALE GENOMIC DNA]</scope>
    <source>
        <strain evidence="1 2">CCTCC AB 2017083</strain>
    </source>
</reference>
<evidence type="ECO:0008006" key="3">
    <source>
        <dbReference type="Google" id="ProtNLM"/>
    </source>
</evidence>
<comment type="caution">
    <text evidence="1">The sequence shown here is derived from an EMBL/GenBank/DDBJ whole genome shotgun (WGS) entry which is preliminary data.</text>
</comment>
<dbReference type="InterPro" id="IPR032710">
    <property type="entry name" value="NTF2-like_dom_sf"/>
</dbReference>
<evidence type="ECO:0000313" key="1">
    <source>
        <dbReference type="EMBL" id="RHW27029.1"/>
    </source>
</evidence>
<accession>A0A417Y2Y7</accession>